<dbReference type="SMART" id="SM00382">
    <property type="entry name" value="AAA"/>
    <property type="match status" value="1"/>
</dbReference>
<dbReference type="CDD" id="cd00009">
    <property type="entry name" value="AAA"/>
    <property type="match status" value="1"/>
</dbReference>
<dbReference type="Gene3D" id="1.10.10.60">
    <property type="entry name" value="Homeodomain-like"/>
    <property type="match status" value="1"/>
</dbReference>
<evidence type="ECO:0000313" key="8">
    <source>
        <dbReference type="Proteomes" id="UP000712157"/>
    </source>
</evidence>
<keyword evidence="2" id="KW-0067">ATP-binding</keyword>
<evidence type="ECO:0000256" key="4">
    <source>
        <dbReference type="ARBA" id="ARBA00023163"/>
    </source>
</evidence>
<dbReference type="Gene3D" id="1.10.8.60">
    <property type="match status" value="1"/>
</dbReference>
<dbReference type="Pfam" id="PF02954">
    <property type="entry name" value="HTH_8"/>
    <property type="match status" value="1"/>
</dbReference>
<dbReference type="Gene3D" id="3.30.450.40">
    <property type="match status" value="1"/>
</dbReference>
<dbReference type="Proteomes" id="UP000712157">
    <property type="component" value="Unassembled WGS sequence"/>
</dbReference>
<protein>
    <submittedName>
        <fullName evidence="7">Sigma 54-interacting transcriptional regulator</fullName>
    </submittedName>
</protein>
<accession>A0A949K235</accession>
<dbReference type="InterPro" id="IPR003593">
    <property type="entry name" value="AAA+_ATPase"/>
</dbReference>
<evidence type="ECO:0000256" key="5">
    <source>
        <dbReference type="SAM" id="MobiDB-lite"/>
    </source>
</evidence>
<dbReference type="Pfam" id="PF00158">
    <property type="entry name" value="Sigma54_activat"/>
    <property type="match status" value="1"/>
</dbReference>
<dbReference type="GO" id="GO:0006355">
    <property type="term" value="P:regulation of DNA-templated transcription"/>
    <property type="evidence" value="ECO:0007669"/>
    <property type="project" value="InterPro"/>
</dbReference>
<dbReference type="InterPro" id="IPR058031">
    <property type="entry name" value="AAA_lid_NorR"/>
</dbReference>
<dbReference type="GO" id="GO:0005524">
    <property type="term" value="F:ATP binding"/>
    <property type="evidence" value="ECO:0007669"/>
    <property type="project" value="UniProtKB-KW"/>
</dbReference>
<dbReference type="PANTHER" id="PTHR32071">
    <property type="entry name" value="TRANSCRIPTIONAL REGULATORY PROTEIN"/>
    <property type="match status" value="1"/>
</dbReference>
<keyword evidence="8" id="KW-1185">Reference proteome</keyword>
<dbReference type="InterPro" id="IPR027417">
    <property type="entry name" value="P-loop_NTPase"/>
</dbReference>
<dbReference type="PROSITE" id="PS00675">
    <property type="entry name" value="SIGMA54_INTERACT_1"/>
    <property type="match status" value="1"/>
</dbReference>
<dbReference type="PANTHER" id="PTHR32071:SF57">
    <property type="entry name" value="C4-DICARBOXYLATE TRANSPORT TRANSCRIPTIONAL REGULATORY PROTEIN DCTD"/>
    <property type="match status" value="1"/>
</dbReference>
<dbReference type="PROSITE" id="PS50045">
    <property type="entry name" value="SIGMA54_INTERACT_4"/>
    <property type="match status" value="1"/>
</dbReference>
<dbReference type="InterPro" id="IPR009057">
    <property type="entry name" value="Homeodomain-like_sf"/>
</dbReference>
<dbReference type="InterPro" id="IPR025944">
    <property type="entry name" value="Sigma_54_int_dom_CS"/>
</dbReference>
<dbReference type="InterPro" id="IPR025662">
    <property type="entry name" value="Sigma_54_int_dom_ATP-bd_1"/>
</dbReference>
<keyword evidence="4" id="KW-0804">Transcription</keyword>
<organism evidence="7 8">
    <name type="scientific">Diplocloster agilis</name>
    <dbReference type="NCBI Taxonomy" id="2850323"/>
    <lineage>
        <taxon>Bacteria</taxon>
        <taxon>Bacillati</taxon>
        <taxon>Bacillota</taxon>
        <taxon>Clostridia</taxon>
        <taxon>Lachnospirales</taxon>
        <taxon>Lachnospiraceae</taxon>
        <taxon>Diplocloster</taxon>
    </lineage>
</organism>
<evidence type="ECO:0000256" key="1">
    <source>
        <dbReference type="ARBA" id="ARBA00022741"/>
    </source>
</evidence>
<dbReference type="AlphaFoldDB" id="A0A949K235"/>
<gene>
    <name evidence="7" type="ORF">KTH89_23500</name>
</gene>
<dbReference type="PRINTS" id="PR01590">
    <property type="entry name" value="HTHFIS"/>
</dbReference>
<dbReference type="PROSITE" id="PS00688">
    <property type="entry name" value="SIGMA54_INTERACT_3"/>
    <property type="match status" value="1"/>
</dbReference>
<evidence type="ECO:0000256" key="3">
    <source>
        <dbReference type="ARBA" id="ARBA00023015"/>
    </source>
</evidence>
<dbReference type="GO" id="GO:0043565">
    <property type="term" value="F:sequence-specific DNA binding"/>
    <property type="evidence" value="ECO:0007669"/>
    <property type="project" value="InterPro"/>
</dbReference>
<dbReference type="RefSeq" id="WP_238723322.1">
    <property type="nucleotide sequence ID" value="NZ_JAHQCW010000063.1"/>
</dbReference>
<dbReference type="SUPFAM" id="SSF52540">
    <property type="entry name" value="P-loop containing nucleoside triphosphate hydrolases"/>
    <property type="match status" value="1"/>
</dbReference>
<keyword evidence="3" id="KW-0805">Transcription regulation</keyword>
<keyword evidence="1" id="KW-0547">Nucleotide-binding</keyword>
<dbReference type="InterPro" id="IPR029016">
    <property type="entry name" value="GAF-like_dom_sf"/>
</dbReference>
<reference evidence="7" key="1">
    <citation type="submission" date="2021-06" db="EMBL/GenBank/DDBJ databases">
        <title>Description of novel taxa of the family Lachnospiraceae.</title>
        <authorList>
            <person name="Chaplin A.V."/>
            <person name="Sokolova S.R."/>
            <person name="Pikina A.P."/>
            <person name="Korzhanova M."/>
            <person name="Belova V."/>
            <person name="Korostin D."/>
            <person name="Efimov B.A."/>
        </authorList>
    </citation>
    <scope>NUCLEOTIDE SEQUENCE</scope>
    <source>
        <strain evidence="7">ASD5720</strain>
    </source>
</reference>
<sequence length="672" mass="77106">MEFTYDKNTIRKYKNSFLKGELLEKGVISEHIYQSWVRCRQSNVDAAQKVLIREATDTQTSNDILESSRYFRRQSEYIYQMKFDLLSNIGVAVFYLNRKLSVFSKGGNRKLLDELKSKNLRFSTNMSENLVGTNAAALAIQGKKPYMVIGEEHYADALSGYVTFAFPYFRTFPQSKIFLQDAFINMYVMPVELADDLHFSVIRYLGSLDFYTDPSHELKDLMSEFNAKANHSCYILLDQAGIIMDVNILFCEAFDICQDMACGKKPEQLYPELGDIMKRLYRQEKVKSSSIVFNSLSAGKNDFYVDAMPITKDQKLMGYIIVLTDSRHVQRYVNRLVNKGAYYTFDSLIGKNRDFELSKRMAARIAAGNSNVLICGESGTGKELFAQSIHNASDRSNGPFVSINCAALPKELISSELFGYEEGAFTGARKGGSMGKFEQANQGTLFLDEIAEMPLDMQSVLLRVIEERTVSRLGGSQPRSVDVRIIAATNRDLIKYIEENKFRLDLYYRLNVMRLDLIPLRNHIDDIPLLVDHFIGHFNKSAHKSVRELEPRAMECLMKYAWPGNVRELRNVMERCVNLSVQDVITLDCLPAELQREQNFSPASEEFKTPTKPDHSEQDFAGRHYGSYEEYECRRIVELMKKYKGNRTQVAQELGISRATLYRKMKKISNWN</sequence>
<evidence type="ECO:0000313" key="7">
    <source>
        <dbReference type="EMBL" id="MBU9739505.1"/>
    </source>
</evidence>
<feature type="region of interest" description="Disordered" evidence="5">
    <location>
        <begin position="600"/>
        <end position="620"/>
    </location>
</feature>
<dbReference type="InterPro" id="IPR002197">
    <property type="entry name" value="HTH_Fis"/>
</dbReference>
<dbReference type="Gene3D" id="3.40.50.300">
    <property type="entry name" value="P-loop containing nucleotide triphosphate hydrolases"/>
    <property type="match status" value="1"/>
</dbReference>
<feature type="domain" description="Sigma-54 factor interaction" evidence="6">
    <location>
        <begin position="348"/>
        <end position="578"/>
    </location>
</feature>
<dbReference type="InterPro" id="IPR002078">
    <property type="entry name" value="Sigma_54_int"/>
</dbReference>
<feature type="compositionally biased region" description="Basic and acidic residues" evidence="5">
    <location>
        <begin position="605"/>
        <end position="620"/>
    </location>
</feature>
<dbReference type="FunFam" id="3.40.50.300:FF:000006">
    <property type="entry name" value="DNA-binding transcriptional regulator NtrC"/>
    <property type="match status" value="1"/>
</dbReference>
<dbReference type="Gene3D" id="3.30.450.20">
    <property type="entry name" value="PAS domain"/>
    <property type="match status" value="1"/>
</dbReference>
<dbReference type="Pfam" id="PF25601">
    <property type="entry name" value="AAA_lid_14"/>
    <property type="match status" value="1"/>
</dbReference>
<comment type="caution">
    <text evidence="7">The sequence shown here is derived from an EMBL/GenBank/DDBJ whole genome shotgun (WGS) entry which is preliminary data.</text>
</comment>
<evidence type="ECO:0000259" key="6">
    <source>
        <dbReference type="PROSITE" id="PS50045"/>
    </source>
</evidence>
<evidence type="ECO:0000256" key="2">
    <source>
        <dbReference type="ARBA" id="ARBA00022840"/>
    </source>
</evidence>
<proteinExistence type="predicted"/>
<dbReference type="SUPFAM" id="SSF46689">
    <property type="entry name" value="Homeodomain-like"/>
    <property type="match status" value="1"/>
</dbReference>
<dbReference type="EMBL" id="JAHQCW010000063">
    <property type="protein sequence ID" value="MBU9739505.1"/>
    <property type="molecule type" value="Genomic_DNA"/>
</dbReference>
<name>A0A949K235_9FIRM</name>